<evidence type="ECO:0000256" key="6">
    <source>
        <dbReference type="ARBA" id="ARBA00029321"/>
    </source>
</evidence>
<comment type="pathway">
    <text evidence="1">Carbohydrate degradation; glycolysis; D-glyceraldehyde 3-phosphate and glycerone phosphate from D-glucose: step 2/4.</text>
</comment>
<dbReference type="InterPro" id="IPR014710">
    <property type="entry name" value="RmlC-like_jellyroll"/>
</dbReference>
<dbReference type="Proteomes" id="UP000638732">
    <property type="component" value="Unassembled WGS sequence"/>
</dbReference>
<dbReference type="InterPro" id="IPR010551">
    <property type="entry name" value="G6P_isomerase_prok"/>
</dbReference>
<dbReference type="GO" id="GO:0006096">
    <property type="term" value="P:glycolytic process"/>
    <property type="evidence" value="ECO:0007669"/>
    <property type="project" value="UniProtKB-KW"/>
</dbReference>
<evidence type="ECO:0000256" key="1">
    <source>
        <dbReference type="ARBA" id="ARBA00004926"/>
    </source>
</evidence>
<dbReference type="EMBL" id="WWEO01000045">
    <property type="protein sequence ID" value="NCD72523.1"/>
    <property type="molecule type" value="Genomic_DNA"/>
</dbReference>
<comment type="caution">
    <text evidence="8">The sequence shown here is derived from an EMBL/GenBank/DDBJ whole genome shotgun (WGS) entry which is preliminary data.</text>
</comment>
<keyword evidence="8" id="KW-0413">Isomerase</keyword>
<dbReference type="Pfam" id="PF06560">
    <property type="entry name" value="GPI"/>
    <property type="match status" value="1"/>
</dbReference>
<keyword evidence="4" id="KW-0312">Gluconeogenesis</keyword>
<dbReference type="GO" id="GO:0006094">
    <property type="term" value="P:gluconeogenesis"/>
    <property type="evidence" value="ECO:0007669"/>
    <property type="project" value="UniProtKB-KW"/>
</dbReference>
<gene>
    <name evidence="8" type="ORF">GSY63_24365</name>
</gene>
<evidence type="ECO:0000313" key="9">
    <source>
        <dbReference type="Proteomes" id="UP000638732"/>
    </source>
</evidence>
<comment type="similarity">
    <text evidence="2">Belongs to the archaeal-type GPI family.</text>
</comment>
<keyword evidence="9" id="KW-1185">Reference proteome</keyword>
<evidence type="ECO:0000313" key="8">
    <source>
        <dbReference type="EMBL" id="NCD72523.1"/>
    </source>
</evidence>
<proteinExistence type="inferred from homology"/>
<evidence type="ECO:0000256" key="4">
    <source>
        <dbReference type="ARBA" id="ARBA00022432"/>
    </source>
</evidence>
<dbReference type="EC" id="5.3.1.9" evidence="3"/>
<dbReference type="AlphaFoldDB" id="A0A965ZM70"/>
<dbReference type="GO" id="GO:0004347">
    <property type="term" value="F:glucose-6-phosphate isomerase activity"/>
    <property type="evidence" value="ECO:0007669"/>
    <property type="project" value="UniProtKB-EC"/>
</dbReference>
<evidence type="ECO:0000256" key="3">
    <source>
        <dbReference type="ARBA" id="ARBA00011952"/>
    </source>
</evidence>
<name>A0A965ZM70_9SPHI</name>
<dbReference type="CDD" id="cd02218">
    <property type="entry name" value="cupin_PGI"/>
    <property type="match status" value="1"/>
</dbReference>
<evidence type="ECO:0000259" key="7">
    <source>
        <dbReference type="Pfam" id="PF06560"/>
    </source>
</evidence>
<organism evidence="8 9">
    <name type="scientific">Mucilaginibacter agri</name>
    <dbReference type="NCBI Taxonomy" id="2695265"/>
    <lineage>
        <taxon>Bacteria</taxon>
        <taxon>Pseudomonadati</taxon>
        <taxon>Bacteroidota</taxon>
        <taxon>Sphingobacteriia</taxon>
        <taxon>Sphingobacteriales</taxon>
        <taxon>Sphingobacteriaceae</taxon>
        <taxon>Mucilaginibacter</taxon>
    </lineage>
</organism>
<evidence type="ECO:0000256" key="5">
    <source>
        <dbReference type="ARBA" id="ARBA00023152"/>
    </source>
</evidence>
<sequence>MNNITKPNLIFKDDLLTGENIDRLTRKLKDLGDIFNDKAAFAQMDGETVVYDVESSFPVAHGTEGGLFYGITYIHPGKVGQEYFMTKGHFHEIRNRGEYYCTLEGEGMLLLMDENGNTRAEKMIPGSIHYIPGNTAHRTANVGEQILSFSAFWPSDAGHDYGTISEKGFSEILIEQEGQPVLVPNIKQ</sequence>
<dbReference type="GO" id="GO:0005737">
    <property type="term" value="C:cytoplasm"/>
    <property type="evidence" value="ECO:0007669"/>
    <property type="project" value="InterPro"/>
</dbReference>
<comment type="catalytic activity">
    <reaction evidence="6">
        <text>alpha-D-glucose 6-phosphate = beta-D-fructose 6-phosphate</text>
        <dbReference type="Rhea" id="RHEA:11816"/>
        <dbReference type="ChEBI" id="CHEBI:57634"/>
        <dbReference type="ChEBI" id="CHEBI:58225"/>
        <dbReference type="EC" id="5.3.1.9"/>
    </reaction>
</comment>
<dbReference type="RefSeq" id="WP_166588464.1">
    <property type="nucleotide sequence ID" value="NZ_WWEO01000045.1"/>
</dbReference>
<keyword evidence="5" id="KW-0324">Glycolysis</keyword>
<reference evidence="8" key="2">
    <citation type="submission" date="2020-10" db="EMBL/GenBank/DDBJ databases">
        <title>Mucilaginibacter sp. nov., isolated from soil.</title>
        <authorList>
            <person name="Jeon C.O."/>
        </authorList>
    </citation>
    <scope>NUCLEOTIDE SEQUENCE</scope>
    <source>
        <strain evidence="8">R11</strain>
    </source>
</reference>
<dbReference type="InterPro" id="IPR011051">
    <property type="entry name" value="RmlC_Cupin_sf"/>
</dbReference>
<dbReference type="Gene3D" id="2.60.120.10">
    <property type="entry name" value="Jelly Rolls"/>
    <property type="match status" value="1"/>
</dbReference>
<protein>
    <recommendedName>
        <fullName evidence="3">glucose-6-phosphate isomerase</fullName>
        <ecNumber evidence="3">5.3.1.9</ecNumber>
    </recommendedName>
</protein>
<feature type="domain" description="Glucose-6-phosphate isomerase prokaryote" evidence="7">
    <location>
        <begin position="26"/>
        <end position="179"/>
    </location>
</feature>
<evidence type="ECO:0000256" key="2">
    <source>
        <dbReference type="ARBA" id="ARBA00006542"/>
    </source>
</evidence>
<dbReference type="SUPFAM" id="SSF51182">
    <property type="entry name" value="RmlC-like cupins"/>
    <property type="match status" value="1"/>
</dbReference>
<accession>A0A965ZM70</accession>
<reference evidence="8" key="1">
    <citation type="submission" date="2020-01" db="EMBL/GenBank/DDBJ databases">
        <authorList>
            <person name="Seo Y.L."/>
        </authorList>
    </citation>
    <scope>NUCLEOTIDE SEQUENCE</scope>
    <source>
        <strain evidence="8">R11</strain>
    </source>
</reference>